<feature type="region of interest" description="Disordered" evidence="6">
    <location>
        <begin position="1"/>
        <end position="66"/>
    </location>
</feature>
<evidence type="ECO:0000256" key="6">
    <source>
        <dbReference type="SAM" id="MobiDB-lite"/>
    </source>
</evidence>
<proteinExistence type="predicted"/>
<keyword evidence="2" id="KW-0813">Transport</keyword>
<gene>
    <name evidence="8" type="ORF">SAMN05444340_10446</name>
</gene>
<sequence>MSRRAQDEDDRRDAARARKDGDTSGDNPAADTPDDNGRPAAGKRELTRHPREESGQAAAGLTDVSREAAERAEQPYALWSSERMFILSTAAAGVGLGNLWRFPTLVGENGGGVFLLAYAVAVIAFAIPFAALEIAVGRAAHGSVIASFRSLGRRFVPVGVAIVLLTLVIDSYYFVITGWTLGFAVEATLGPAPGFEDFTAGYASVWWLCAVGALVAAILAFGLSGIERAAQFLMPVLLLALVGIAIYGLSNGAATEALSFLFSPDPSRLTDAEVWRSAFGQAFFSLTIGQGYLITYGSYLPLRVNVPRSVAVIAAINSSVAILAGLAIFPLVFAAGLDPGAGSELAFETLPRAFEQMGGGAFLAPVFFWLLFLAALSSCLGGAKVVTAALREQWRRIGQVSGVLIGIAAIVALGVPSALSYAAPEWTIGDRPVLDAVDRIVGSNGTIVMGIVSSAVLGWRFSPDRLSRQFGLRDRAALTLGWLVRIAPIALAVLFGVGLVTGDG</sequence>
<feature type="compositionally biased region" description="Basic and acidic residues" evidence="6">
    <location>
        <begin position="1"/>
        <end position="22"/>
    </location>
</feature>
<feature type="transmembrane region" description="Helical" evidence="7">
    <location>
        <begin position="282"/>
        <end position="302"/>
    </location>
</feature>
<reference evidence="8 9" key="1">
    <citation type="submission" date="2016-10" db="EMBL/GenBank/DDBJ databases">
        <authorList>
            <person name="de Groot N.N."/>
        </authorList>
    </citation>
    <scope>NUCLEOTIDE SEQUENCE [LARGE SCALE GENOMIC DNA]</scope>
    <source>
        <strain evidence="8 9">DSM 26880</strain>
    </source>
</reference>
<feature type="transmembrane region" description="Helical" evidence="7">
    <location>
        <begin position="205"/>
        <end position="224"/>
    </location>
</feature>
<protein>
    <submittedName>
        <fullName evidence="8">Neurotransmitter:Na+ symporter, NSS family</fullName>
    </submittedName>
</protein>
<dbReference type="OrthoDB" id="9762833at2"/>
<dbReference type="GO" id="GO:0016020">
    <property type="term" value="C:membrane"/>
    <property type="evidence" value="ECO:0007669"/>
    <property type="project" value="UniProtKB-SubCell"/>
</dbReference>
<dbReference type="PRINTS" id="PR00176">
    <property type="entry name" value="NANEUSMPORT"/>
</dbReference>
<feature type="transmembrane region" description="Helical" evidence="7">
    <location>
        <begin position="114"/>
        <end position="135"/>
    </location>
</feature>
<dbReference type="InterPro" id="IPR047218">
    <property type="entry name" value="YocR/YhdH-like"/>
</dbReference>
<name>A0A1H3HPY4_9RHOB</name>
<organism evidence="8 9">
    <name type="scientific">Citreimonas salinaria</name>
    <dbReference type="NCBI Taxonomy" id="321339"/>
    <lineage>
        <taxon>Bacteria</taxon>
        <taxon>Pseudomonadati</taxon>
        <taxon>Pseudomonadota</taxon>
        <taxon>Alphaproteobacteria</taxon>
        <taxon>Rhodobacterales</taxon>
        <taxon>Roseobacteraceae</taxon>
        <taxon>Citreimonas</taxon>
    </lineage>
</organism>
<comment type="subcellular location">
    <subcellularLocation>
        <location evidence="1">Membrane</location>
        <topology evidence="1">Multi-pass membrane protein</topology>
    </subcellularLocation>
</comment>
<dbReference type="PANTHER" id="PTHR42948">
    <property type="entry name" value="TRANSPORTER"/>
    <property type="match status" value="1"/>
</dbReference>
<dbReference type="CDD" id="cd10336">
    <property type="entry name" value="SLC6sbd_Tyt1-Like"/>
    <property type="match status" value="1"/>
</dbReference>
<dbReference type="NCBIfam" id="NF037979">
    <property type="entry name" value="Na_transp"/>
    <property type="match status" value="1"/>
</dbReference>
<dbReference type="InterPro" id="IPR037272">
    <property type="entry name" value="SNS_sf"/>
</dbReference>
<evidence type="ECO:0000313" key="9">
    <source>
        <dbReference type="Proteomes" id="UP000199286"/>
    </source>
</evidence>
<feature type="compositionally biased region" description="Basic and acidic residues" evidence="6">
    <location>
        <begin position="42"/>
        <end position="54"/>
    </location>
</feature>
<dbReference type="AlphaFoldDB" id="A0A1H3HPY4"/>
<dbReference type="Proteomes" id="UP000199286">
    <property type="component" value="Unassembled WGS sequence"/>
</dbReference>
<dbReference type="RefSeq" id="WP_089880968.1">
    <property type="nucleotide sequence ID" value="NZ_FNPF01000004.1"/>
</dbReference>
<evidence type="ECO:0000256" key="5">
    <source>
        <dbReference type="ARBA" id="ARBA00023136"/>
    </source>
</evidence>
<feature type="transmembrane region" description="Helical" evidence="7">
    <location>
        <begin position="309"/>
        <end position="333"/>
    </location>
</feature>
<keyword evidence="4 7" id="KW-1133">Transmembrane helix</keyword>
<feature type="transmembrane region" description="Helical" evidence="7">
    <location>
        <begin position="482"/>
        <end position="501"/>
    </location>
</feature>
<feature type="transmembrane region" description="Helical" evidence="7">
    <location>
        <begin position="155"/>
        <end position="185"/>
    </location>
</feature>
<feature type="transmembrane region" description="Helical" evidence="7">
    <location>
        <begin position="402"/>
        <end position="423"/>
    </location>
</feature>
<dbReference type="PANTHER" id="PTHR42948:SF1">
    <property type="entry name" value="TRANSPORTER"/>
    <property type="match status" value="1"/>
</dbReference>
<feature type="transmembrane region" description="Helical" evidence="7">
    <location>
        <begin position="84"/>
        <end position="102"/>
    </location>
</feature>
<keyword evidence="3 7" id="KW-0812">Transmembrane</keyword>
<evidence type="ECO:0000256" key="3">
    <source>
        <dbReference type="ARBA" id="ARBA00022692"/>
    </source>
</evidence>
<evidence type="ECO:0000256" key="1">
    <source>
        <dbReference type="ARBA" id="ARBA00004141"/>
    </source>
</evidence>
<dbReference type="Pfam" id="PF00209">
    <property type="entry name" value="SNF"/>
    <property type="match status" value="2"/>
</dbReference>
<dbReference type="SUPFAM" id="SSF161070">
    <property type="entry name" value="SNF-like"/>
    <property type="match status" value="1"/>
</dbReference>
<accession>A0A1H3HPY4</accession>
<feature type="transmembrane region" description="Helical" evidence="7">
    <location>
        <begin position="443"/>
        <end position="461"/>
    </location>
</feature>
<feature type="transmembrane region" description="Helical" evidence="7">
    <location>
        <begin position="236"/>
        <end position="262"/>
    </location>
</feature>
<keyword evidence="5 7" id="KW-0472">Membrane</keyword>
<keyword evidence="9" id="KW-1185">Reference proteome</keyword>
<dbReference type="STRING" id="321339.SAMN05444340_10446"/>
<dbReference type="PROSITE" id="PS50267">
    <property type="entry name" value="NA_NEUROTRAN_SYMP_3"/>
    <property type="match status" value="1"/>
</dbReference>
<dbReference type="InterPro" id="IPR000175">
    <property type="entry name" value="Na/ntran_symport"/>
</dbReference>
<evidence type="ECO:0000256" key="4">
    <source>
        <dbReference type="ARBA" id="ARBA00022989"/>
    </source>
</evidence>
<evidence type="ECO:0000256" key="7">
    <source>
        <dbReference type="SAM" id="Phobius"/>
    </source>
</evidence>
<evidence type="ECO:0000313" key="8">
    <source>
        <dbReference type="EMBL" id="SDY16844.1"/>
    </source>
</evidence>
<feature type="transmembrane region" description="Helical" evidence="7">
    <location>
        <begin position="366"/>
        <end position="390"/>
    </location>
</feature>
<dbReference type="EMBL" id="FNPF01000004">
    <property type="protein sequence ID" value="SDY16844.1"/>
    <property type="molecule type" value="Genomic_DNA"/>
</dbReference>
<evidence type="ECO:0000256" key="2">
    <source>
        <dbReference type="ARBA" id="ARBA00022448"/>
    </source>
</evidence>